<dbReference type="SMART" id="SM00324">
    <property type="entry name" value="RhoGAP"/>
    <property type="match status" value="1"/>
</dbReference>
<sequence length="658" mass="74347">MVQSMTNFSSEESRRVMQLYAALNANKDGYISVSLNEMLNLLEQMDRLRLSWKAAEEKAVHYEQNHAKLNAELESVTAQLRRCNAELKDSRAQIVSQLDEIAALRADVDELLQRFQIVKEVLKSDIEQLPPESRQQLAFLRNPDLGRSNSNRIARQQYVEDGESGEAMDYDLSENTTNNLDDDDEHERRSRYHSIGLRGRRSVSGHPHPPSATKRKTSRPHAVASPEPPINENEETRDSPLPAKRPKETNEEIVATTTITIDPNMKKPSQAQVTIRRSMNRSMSADDLFSSQAKTPASAPRTPFIPRTTSTLELCRTPKTPGDGSWANGMTLATRRHQFQPLSAYFKITSCDVCHGGINFAAKPAYKCRDCLQLAHVSCSSKLVVPCVPRTLMLHRTPNRRGQPQYQLQEFCPNLPPMIAYPIIYCVVELERQGLHREGLYRVPGRKDHVQSVLNELRTSRGIPKLNFQEEEVIVDVIKSFLRELRDPLVPKSSREEFIRAAQTNNIMSLNVAICDLPQPNRDTLSYLMLHLQKVEALKEVNRMTFENIARCMAIPIMGQATYPRGDFHVASSDAREKERSVLQMLKMSSEYWQQFLNYDVSPEGNATGGCTPAARPTPYETSSANKSMLGPVTVSPAAPNLVKPIPRRPQKFFDSPT</sequence>
<keyword evidence="2" id="KW-0862">Zinc</keyword>
<dbReference type="InterPro" id="IPR008936">
    <property type="entry name" value="Rho_GTPase_activation_prot"/>
</dbReference>
<dbReference type="PROSITE" id="PS50081">
    <property type="entry name" value="ZF_DAG_PE_2"/>
    <property type="match status" value="1"/>
</dbReference>
<dbReference type="PROSITE" id="PS00479">
    <property type="entry name" value="ZF_DAG_PE_1"/>
    <property type="match status" value="1"/>
</dbReference>
<dbReference type="InterPro" id="IPR046349">
    <property type="entry name" value="C1-like_sf"/>
</dbReference>
<dbReference type="PROSITE" id="PS50238">
    <property type="entry name" value="RHOGAP"/>
    <property type="match status" value="1"/>
</dbReference>
<dbReference type="PANTHER" id="PTHR46199:SF3">
    <property type="entry name" value="RAC GTPASE-ACTIVATING PROTEIN 1"/>
    <property type="match status" value="1"/>
</dbReference>
<dbReference type="PANTHER" id="PTHR46199">
    <property type="entry name" value="RAC GTPASE-ACTIVATING PROTEIN 1"/>
    <property type="match status" value="1"/>
</dbReference>
<keyword evidence="1" id="KW-0479">Metal-binding</keyword>
<comment type="caution">
    <text evidence="7">The sequence shown here is derived from an EMBL/GenBank/DDBJ whole genome shotgun (WGS) entry which is preliminary data.</text>
</comment>
<evidence type="ECO:0000256" key="1">
    <source>
        <dbReference type="ARBA" id="ARBA00022723"/>
    </source>
</evidence>
<dbReference type="GO" id="GO:0005634">
    <property type="term" value="C:nucleus"/>
    <property type="evidence" value="ECO:0007669"/>
    <property type="project" value="TreeGrafter"/>
</dbReference>
<keyword evidence="8" id="KW-1185">Reference proteome</keyword>
<dbReference type="Pfam" id="PF00620">
    <property type="entry name" value="RhoGAP"/>
    <property type="match status" value="1"/>
</dbReference>
<evidence type="ECO:0000256" key="4">
    <source>
        <dbReference type="SAM" id="MobiDB-lite"/>
    </source>
</evidence>
<dbReference type="GO" id="GO:0030496">
    <property type="term" value="C:midbody"/>
    <property type="evidence" value="ECO:0007669"/>
    <property type="project" value="TreeGrafter"/>
</dbReference>
<dbReference type="GO" id="GO:0097149">
    <property type="term" value="C:centralspindlin complex"/>
    <property type="evidence" value="ECO:0007669"/>
    <property type="project" value="TreeGrafter"/>
</dbReference>
<feature type="coiled-coil region" evidence="3">
    <location>
        <begin position="52"/>
        <end position="114"/>
    </location>
</feature>
<evidence type="ECO:0008006" key="9">
    <source>
        <dbReference type="Google" id="ProtNLM"/>
    </source>
</evidence>
<feature type="region of interest" description="Disordered" evidence="4">
    <location>
        <begin position="614"/>
        <end position="658"/>
    </location>
</feature>
<name>A0AAD5M9F8_PARTN</name>
<evidence type="ECO:0000313" key="8">
    <source>
        <dbReference type="Proteomes" id="UP001196413"/>
    </source>
</evidence>
<accession>A0AAD5M9F8</accession>
<keyword evidence="3" id="KW-0175">Coiled coil</keyword>
<feature type="region of interest" description="Disordered" evidence="4">
    <location>
        <begin position="161"/>
        <end position="253"/>
    </location>
</feature>
<feature type="domain" description="Rho-GAP" evidence="6">
    <location>
        <begin position="406"/>
        <end position="593"/>
    </location>
</feature>
<evidence type="ECO:0000313" key="7">
    <source>
        <dbReference type="EMBL" id="KAJ1352883.1"/>
    </source>
</evidence>
<dbReference type="Pfam" id="PF00130">
    <property type="entry name" value="C1_1"/>
    <property type="match status" value="1"/>
</dbReference>
<evidence type="ECO:0000259" key="6">
    <source>
        <dbReference type="PROSITE" id="PS50238"/>
    </source>
</evidence>
<dbReference type="GO" id="GO:0046872">
    <property type="term" value="F:metal ion binding"/>
    <property type="evidence" value="ECO:0007669"/>
    <property type="project" value="UniProtKB-KW"/>
</dbReference>
<organism evidence="7 8">
    <name type="scientific">Parelaphostrongylus tenuis</name>
    <name type="common">Meningeal worm</name>
    <dbReference type="NCBI Taxonomy" id="148309"/>
    <lineage>
        <taxon>Eukaryota</taxon>
        <taxon>Metazoa</taxon>
        <taxon>Ecdysozoa</taxon>
        <taxon>Nematoda</taxon>
        <taxon>Chromadorea</taxon>
        <taxon>Rhabditida</taxon>
        <taxon>Rhabditina</taxon>
        <taxon>Rhabditomorpha</taxon>
        <taxon>Strongyloidea</taxon>
        <taxon>Metastrongylidae</taxon>
        <taxon>Parelaphostrongylus</taxon>
    </lineage>
</organism>
<dbReference type="SMART" id="SM00109">
    <property type="entry name" value="C1"/>
    <property type="match status" value="1"/>
</dbReference>
<dbReference type="Proteomes" id="UP001196413">
    <property type="component" value="Unassembled WGS sequence"/>
</dbReference>
<dbReference type="EMBL" id="JAHQIW010001551">
    <property type="protein sequence ID" value="KAJ1352883.1"/>
    <property type="molecule type" value="Genomic_DNA"/>
</dbReference>
<dbReference type="GO" id="GO:0000281">
    <property type="term" value="P:mitotic cytokinesis"/>
    <property type="evidence" value="ECO:0007669"/>
    <property type="project" value="TreeGrafter"/>
</dbReference>
<feature type="compositionally biased region" description="Acidic residues" evidence="4">
    <location>
        <begin position="161"/>
        <end position="172"/>
    </location>
</feature>
<dbReference type="GO" id="GO:0007266">
    <property type="term" value="P:Rho protein signal transduction"/>
    <property type="evidence" value="ECO:0007669"/>
    <property type="project" value="TreeGrafter"/>
</dbReference>
<evidence type="ECO:0000259" key="5">
    <source>
        <dbReference type="PROSITE" id="PS50081"/>
    </source>
</evidence>
<dbReference type="InterPro" id="IPR002219">
    <property type="entry name" value="PKC_DAG/PE"/>
</dbReference>
<evidence type="ECO:0000256" key="3">
    <source>
        <dbReference type="SAM" id="Coils"/>
    </source>
</evidence>
<dbReference type="GO" id="GO:0032154">
    <property type="term" value="C:cleavage furrow"/>
    <property type="evidence" value="ECO:0007669"/>
    <property type="project" value="TreeGrafter"/>
</dbReference>
<dbReference type="SUPFAM" id="SSF57889">
    <property type="entry name" value="Cysteine-rich domain"/>
    <property type="match status" value="1"/>
</dbReference>
<dbReference type="AlphaFoldDB" id="A0AAD5M9F8"/>
<dbReference type="GO" id="GO:0051233">
    <property type="term" value="C:spindle midzone"/>
    <property type="evidence" value="ECO:0007669"/>
    <property type="project" value="TreeGrafter"/>
</dbReference>
<evidence type="ECO:0000256" key="2">
    <source>
        <dbReference type="ARBA" id="ARBA00022833"/>
    </source>
</evidence>
<proteinExistence type="predicted"/>
<protein>
    <recommendedName>
        <fullName evidence="9">Rac GTPase-activating protein 1</fullName>
    </recommendedName>
</protein>
<dbReference type="InterPro" id="IPR000198">
    <property type="entry name" value="RhoGAP_dom"/>
</dbReference>
<dbReference type="Gene3D" id="3.30.60.20">
    <property type="match status" value="1"/>
</dbReference>
<feature type="domain" description="Phorbol-ester/DAG-type" evidence="5">
    <location>
        <begin position="336"/>
        <end position="387"/>
    </location>
</feature>
<gene>
    <name evidence="7" type="ORF">KIN20_009377</name>
</gene>
<dbReference type="CDD" id="cd00029">
    <property type="entry name" value="C1"/>
    <property type="match status" value="1"/>
</dbReference>
<dbReference type="SUPFAM" id="SSF48350">
    <property type="entry name" value="GTPase activation domain, GAP"/>
    <property type="match status" value="1"/>
</dbReference>
<dbReference type="Gene3D" id="1.10.555.10">
    <property type="entry name" value="Rho GTPase activation protein"/>
    <property type="match status" value="1"/>
</dbReference>
<dbReference type="GO" id="GO:0005096">
    <property type="term" value="F:GTPase activator activity"/>
    <property type="evidence" value="ECO:0007669"/>
    <property type="project" value="TreeGrafter"/>
</dbReference>
<dbReference type="GO" id="GO:0051256">
    <property type="term" value="P:mitotic spindle midzone assembly"/>
    <property type="evidence" value="ECO:0007669"/>
    <property type="project" value="TreeGrafter"/>
</dbReference>
<reference evidence="7" key="1">
    <citation type="submission" date="2021-06" db="EMBL/GenBank/DDBJ databases">
        <title>Parelaphostrongylus tenuis whole genome reference sequence.</title>
        <authorList>
            <person name="Garwood T.J."/>
            <person name="Larsen P.A."/>
            <person name="Fountain-Jones N.M."/>
            <person name="Garbe J.R."/>
            <person name="Macchietto M.G."/>
            <person name="Kania S.A."/>
            <person name="Gerhold R.W."/>
            <person name="Richards J.E."/>
            <person name="Wolf T.M."/>
        </authorList>
    </citation>
    <scope>NUCLEOTIDE SEQUENCE</scope>
    <source>
        <strain evidence="7">MNPRO001-30</strain>
        <tissue evidence="7">Meninges</tissue>
    </source>
</reference>